<gene>
    <name evidence="1" type="ORF">HII31_11223</name>
</gene>
<dbReference type="Proteomes" id="UP000660729">
    <property type="component" value="Unassembled WGS sequence"/>
</dbReference>
<sequence>MATTTACWRVLNTPELLEQMLLNVSSYPSERIDSRGEYDPFWFPDQIGEDYLTLLHCQRVNTTFRNVVAGSPSLQQHLFFSPPQDTDSAYAVNPMVQNYTGPQVKLDGLQLRCAFYENHVRIYVRGGTLKQFVSIIARHELTLSYLRMWLGSQGSRVERIRLFEDTVSGYPGLQGPIYRQRGSFKLNMPDPKIGEVLERAAMMWKQDGRSR</sequence>
<accession>A0A8H6VCS0</accession>
<dbReference type="EMBL" id="JABCIY010000228">
    <property type="protein sequence ID" value="KAF7187483.1"/>
    <property type="molecule type" value="Genomic_DNA"/>
</dbReference>
<organism evidence="1 2">
    <name type="scientific">Pseudocercospora fuligena</name>
    <dbReference type="NCBI Taxonomy" id="685502"/>
    <lineage>
        <taxon>Eukaryota</taxon>
        <taxon>Fungi</taxon>
        <taxon>Dikarya</taxon>
        <taxon>Ascomycota</taxon>
        <taxon>Pezizomycotina</taxon>
        <taxon>Dothideomycetes</taxon>
        <taxon>Dothideomycetidae</taxon>
        <taxon>Mycosphaerellales</taxon>
        <taxon>Mycosphaerellaceae</taxon>
        <taxon>Pseudocercospora</taxon>
    </lineage>
</organism>
<keyword evidence="2" id="KW-1185">Reference proteome</keyword>
<protein>
    <submittedName>
        <fullName evidence="1">Uncharacterized protein</fullName>
    </submittedName>
</protein>
<evidence type="ECO:0000313" key="2">
    <source>
        <dbReference type="Proteomes" id="UP000660729"/>
    </source>
</evidence>
<reference evidence="1" key="1">
    <citation type="submission" date="2020-04" db="EMBL/GenBank/DDBJ databases">
        <title>Draft genome resource of the tomato pathogen Pseudocercospora fuligena.</title>
        <authorList>
            <person name="Zaccaron A."/>
        </authorList>
    </citation>
    <scope>NUCLEOTIDE SEQUENCE</scope>
    <source>
        <strain evidence="1">PF001</strain>
    </source>
</reference>
<proteinExistence type="predicted"/>
<evidence type="ECO:0000313" key="1">
    <source>
        <dbReference type="EMBL" id="KAF7187483.1"/>
    </source>
</evidence>
<dbReference type="AlphaFoldDB" id="A0A8H6VCS0"/>
<name>A0A8H6VCS0_9PEZI</name>
<dbReference type="OrthoDB" id="10395858at2759"/>
<comment type="caution">
    <text evidence="1">The sequence shown here is derived from an EMBL/GenBank/DDBJ whole genome shotgun (WGS) entry which is preliminary data.</text>
</comment>